<evidence type="ECO:0000313" key="4">
    <source>
        <dbReference type="Proteomes" id="UP001597277"/>
    </source>
</evidence>
<evidence type="ECO:0000256" key="1">
    <source>
        <dbReference type="SAM" id="Coils"/>
    </source>
</evidence>
<dbReference type="PANTHER" id="PTHR10887:SF495">
    <property type="entry name" value="HELICASE SENATAXIN ISOFORM X1-RELATED"/>
    <property type="match status" value="1"/>
</dbReference>
<evidence type="ECO:0000313" key="3">
    <source>
        <dbReference type="EMBL" id="MFD1718488.1"/>
    </source>
</evidence>
<dbReference type="EMBL" id="JBHUEE010000005">
    <property type="protein sequence ID" value="MFD1718488.1"/>
    <property type="molecule type" value="Genomic_DNA"/>
</dbReference>
<evidence type="ECO:0000259" key="2">
    <source>
        <dbReference type="Pfam" id="PF13086"/>
    </source>
</evidence>
<accession>A0ABW4L4I5</accession>
<dbReference type="PANTHER" id="PTHR10887">
    <property type="entry name" value="DNA2/NAM7 HELICASE FAMILY"/>
    <property type="match status" value="1"/>
</dbReference>
<gene>
    <name evidence="3" type="ORF">ACFSE6_11615</name>
</gene>
<dbReference type="InterPro" id="IPR027417">
    <property type="entry name" value="P-loop_NTPase"/>
</dbReference>
<dbReference type="InterPro" id="IPR041677">
    <property type="entry name" value="DNA2/NAM7_AAA_11"/>
</dbReference>
<feature type="coiled-coil region" evidence="1">
    <location>
        <begin position="140"/>
        <end position="167"/>
    </location>
</feature>
<name>A0ABW4L4I5_9MICO</name>
<comment type="caution">
    <text evidence="3">The sequence shown here is derived from an EMBL/GenBank/DDBJ whole genome shotgun (WGS) entry which is preliminary data.</text>
</comment>
<proteinExistence type="predicted"/>
<reference evidence="4" key="1">
    <citation type="journal article" date="2019" name="Int. J. Syst. Evol. Microbiol.">
        <title>The Global Catalogue of Microorganisms (GCM) 10K type strain sequencing project: providing services to taxonomists for standard genome sequencing and annotation.</title>
        <authorList>
            <consortium name="The Broad Institute Genomics Platform"/>
            <consortium name="The Broad Institute Genome Sequencing Center for Infectious Disease"/>
            <person name="Wu L."/>
            <person name="Ma J."/>
        </authorList>
    </citation>
    <scope>NUCLEOTIDE SEQUENCE [LARGE SCALE GENOMIC DNA]</scope>
    <source>
        <strain evidence="4">JCM 17130</strain>
    </source>
</reference>
<protein>
    <submittedName>
        <fullName evidence="3">AAA domain-containing protein</fullName>
    </submittedName>
</protein>
<dbReference type="Proteomes" id="UP001597277">
    <property type="component" value="Unassembled WGS sequence"/>
</dbReference>
<sequence>MVELTQQHERARVLSQAGTEAHHRVVDQSSRLLDYLSAVAREIGPAPVRDVRQHEFTLWPKDVPSHRSVLLGPTQERPTWLQVRRVPAPDPVEVPDALDPFIDRDSICEPSQEPRVRSDAIDAWVRSQVPGDIPTDQQDFDHVQAIADEVQQRRADLREEIDQAFCEWRSTTWAAWVESVTPDFAARSLYSKLYALHLRADSEQDQYEVVWGHAVISYRGEGASVVAPLLTTPVVVDMDTNDGTLRISPEHTVELELDALEGTGLDGFEDLVGLRSKTREYPPDPWSAGELAEVRRKLIAPLGLDALLTDSTDPAPVGSTPMLNDGWVLMMRKRPLRQERFYDELAGKLRETERVPDALASVVADKDLVDDALRSIGHDVDADDGTASRILMPLPTNDDQERIARQLAHSRGVTVQGPPGTGKSHTIVNLLSHLVAQGKRVLVTAQNDQALRVLRDKIPEELRDLSIAVLGSTPAAMEELRSSAQSMQDSLSAIEPVREERRIAELGEMIDQIRENLRRTDLALVEALRSEQREYPLPTGPARAPQVAEWISEHRDVDVISDPVPPESVVPLTAGELTELRDLSRSIEASDAEQAVLDLPVDSWLPTAAELRQTFERVDALQSAVASLESSGLRVDAVDRLSRDELEAIAEMAAQEARALASLSGPWEQDLARAIRSANPAVTFTLEHNQTLQAKLDEARSMTSWVAGQEIEVPDGAPNVQLPLLRQWSERLAAGKKIPLFGARDLKALSDQVRIGGYPVTSAQQVDRVAWAVRLRTIQVEIRRLMASAYEPLGLPVPDGGSRFRFEAEQLVARVTVVHRWWSQTYPYLSARLIPLTTFTDPAGSVESLRRVAELISSAAARLDERELSAQVADLEARLADRRAQDNASGLWGDLESALQMRELGRWEQAQMEADRLAKFRPRLSRRTELAGRIADAGAPVWAHAILGSGGDSTVIDDPRDASTAWTLAAARTWLAGLHAESDTARLMERAHEEATDLRMLVVDLASRSARVRLKRNTRDRQRRALETWLTATRRAGKGTGKNAPRYLAQARTALPEAMGSVPVWIMPIYRVLENFDPRVSDPFDVVIVDESSQCDLLSLGVLALGEKSVVVGDDKQTSPQAVGVRTERIFDLQGQFIADLQGKSLLTMDESLYSVSGRAFPSTILLREHFRCVPEIIAFSNRYYNGKVLPLREVTVPEIGAPLRAVHVSDGASVRVGSTGSTAARRRCWWSRSPSASLIRTTRD</sequence>
<feature type="domain" description="DNA2/NAM7 helicase helicase" evidence="2">
    <location>
        <begin position="396"/>
        <end position="520"/>
    </location>
</feature>
<organism evidence="3 4">
    <name type="scientific">Georgenia deserti</name>
    <dbReference type="NCBI Taxonomy" id="2093781"/>
    <lineage>
        <taxon>Bacteria</taxon>
        <taxon>Bacillati</taxon>
        <taxon>Actinomycetota</taxon>
        <taxon>Actinomycetes</taxon>
        <taxon>Micrococcales</taxon>
        <taxon>Bogoriellaceae</taxon>
        <taxon>Georgenia</taxon>
    </lineage>
</organism>
<keyword evidence="1" id="KW-0175">Coiled coil</keyword>
<dbReference type="Pfam" id="PF13086">
    <property type="entry name" value="AAA_11"/>
    <property type="match status" value="1"/>
</dbReference>
<dbReference type="Gene3D" id="3.40.50.300">
    <property type="entry name" value="P-loop containing nucleotide triphosphate hydrolases"/>
    <property type="match status" value="2"/>
</dbReference>
<dbReference type="InterPro" id="IPR045055">
    <property type="entry name" value="DNA2/NAM7-like"/>
</dbReference>
<keyword evidence="4" id="KW-1185">Reference proteome</keyword>
<dbReference type="SUPFAM" id="SSF52540">
    <property type="entry name" value="P-loop containing nucleoside triphosphate hydrolases"/>
    <property type="match status" value="1"/>
</dbReference>